<feature type="domain" description="HTH lacI-type" evidence="1">
    <location>
        <begin position="13"/>
        <end position="48"/>
    </location>
</feature>
<dbReference type="RefSeq" id="WP_386832245.1">
    <property type="nucleotide sequence ID" value="NZ_JBHUNP010000001.1"/>
</dbReference>
<evidence type="ECO:0000313" key="2">
    <source>
        <dbReference type="EMBL" id="MFD2647211.1"/>
    </source>
</evidence>
<dbReference type="InterPro" id="IPR000843">
    <property type="entry name" value="HTH_LacI"/>
</dbReference>
<gene>
    <name evidence="2" type="ORF">ACFSX5_05295</name>
</gene>
<evidence type="ECO:0000313" key="3">
    <source>
        <dbReference type="Proteomes" id="UP001597521"/>
    </source>
</evidence>
<dbReference type="InterPro" id="IPR010982">
    <property type="entry name" value="Lambda_DNA-bd_dom_sf"/>
</dbReference>
<sequence>MTKAKRRSGGTGPTMMDVAAAAGVSQATVSLVLSGSKLARLSDATRQR</sequence>
<keyword evidence="3" id="KW-1185">Reference proteome</keyword>
<name>A0ABW5QI47_9HYPH</name>
<dbReference type="Proteomes" id="UP001597521">
    <property type="component" value="Unassembled WGS sequence"/>
</dbReference>
<evidence type="ECO:0000259" key="1">
    <source>
        <dbReference type="PROSITE" id="PS50932"/>
    </source>
</evidence>
<dbReference type="Pfam" id="PF00356">
    <property type="entry name" value="LacI"/>
    <property type="match status" value="1"/>
</dbReference>
<proteinExistence type="predicted"/>
<dbReference type="Gene3D" id="1.10.260.40">
    <property type="entry name" value="lambda repressor-like DNA-binding domains"/>
    <property type="match status" value="1"/>
</dbReference>
<dbReference type="GO" id="GO:0003677">
    <property type="term" value="F:DNA binding"/>
    <property type="evidence" value="ECO:0007669"/>
    <property type="project" value="UniProtKB-KW"/>
</dbReference>
<reference evidence="3" key="1">
    <citation type="journal article" date="2019" name="Int. J. Syst. Evol. Microbiol.">
        <title>The Global Catalogue of Microorganisms (GCM) 10K type strain sequencing project: providing services to taxonomists for standard genome sequencing and annotation.</title>
        <authorList>
            <consortium name="The Broad Institute Genomics Platform"/>
            <consortium name="The Broad Institute Genome Sequencing Center for Infectious Disease"/>
            <person name="Wu L."/>
            <person name="Ma J."/>
        </authorList>
    </citation>
    <scope>NUCLEOTIDE SEQUENCE [LARGE SCALE GENOMIC DNA]</scope>
    <source>
        <strain evidence="3">CCM 7427</strain>
    </source>
</reference>
<organism evidence="2 3">
    <name type="scientific">Devosia albogilva</name>
    <dbReference type="NCBI Taxonomy" id="429726"/>
    <lineage>
        <taxon>Bacteria</taxon>
        <taxon>Pseudomonadati</taxon>
        <taxon>Pseudomonadota</taxon>
        <taxon>Alphaproteobacteria</taxon>
        <taxon>Hyphomicrobiales</taxon>
        <taxon>Devosiaceae</taxon>
        <taxon>Devosia</taxon>
    </lineage>
</organism>
<comment type="caution">
    <text evidence="2">The sequence shown here is derived from an EMBL/GenBank/DDBJ whole genome shotgun (WGS) entry which is preliminary data.</text>
</comment>
<protein>
    <submittedName>
        <fullName evidence="2">LacI family DNA-binding transcriptional regulator</fullName>
    </submittedName>
</protein>
<dbReference type="PROSITE" id="PS50932">
    <property type="entry name" value="HTH_LACI_2"/>
    <property type="match status" value="1"/>
</dbReference>
<dbReference type="PROSITE" id="PS00356">
    <property type="entry name" value="HTH_LACI_1"/>
    <property type="match status" value="1"/>
</dbReference>
<dbReference type="SUPFAM" id="SSF47413">
    <property type="entry name" value="lambda repressor-like DNA-binding domains"/>
    <property type="match status" value="1"/>
</dbReference>
<accession>A0ABW5QI47</accession>
<dbReference type="EMBL" id="JBHUNP010000001">
    <property type="protein sequence ID" value="MFD2647211.1"/>
    <property type="molecule type" value="Genomic_DNA"/>
</dbReference>
<keyword evidence="2" id="KW-0238">DNA-binding</keyword>